<keyword evidence="8 10" id="KW-1133">Transmembrane helix</keyword>
<evidence type="ECO:0000259" key="11">
    <source>
        <dbReference type="Pfam" id="PF08334"/>
    </source>
</evidence>
<dbReference type="InterPro" id="IPR000983">
    <property type="entry name" value="Bac_GSPG_pilin"/>
</dbReference>
<dbReference type="GO" id="GO:0005886">
    <property type="term" value="C:plasma membrane"/>
    <property type="evidence" value="ECO:0007669"/>
    <property type="project" value="UniProtKB-SubCell"/>
</dbReference>
<evidence type="ECO:0000256" key="9">
    <source>
        <dbReference type="ARBA" id="ARBA00023136"/>
    </source>
</evidence>
<feature type="domain" description="Type II secretion system protein GspG C-terminal" evidence="11">
    <location>
        <begin position="39"/>
        <end position="149"/>
    </location>
</feature>
<evidence type="ECO:0000256" key="4">
    <source>
        <dbReference type="ARBA" id="ARBA00022475"/>
    </source>
</evidence>
<dbReference type="Proteomes" id="UP000194003">
    <property type="component" value="Unassembled WGS sequence"/>
</dbReference>
<dbReference type="GO" id="GO:0015627">
    <property type="term" value="C:type II protein secretion system complex"/>
    <property type="evidence" value="ECO:0007669"/>
    <property type="project" value="InterPro"/>
</dbReference>
<dbReference type="Pfam" id="PF07963">
    <property type="entry name" value="N_methyl"/>
    <property type="match status" value="1"/>
</dbReference>
<dbReference type="NCBIfam" id="TIGR02532">
    <property type="entry name" value="IV_pilin_GFxxxE"/>
    <property type="match status" value="1"/>
</dbReference>
<evidence type="ECO:0000256" key="3">
    <source>
        <dbReference type="ARBA" id="ARBA00020042"/>
    </source>
</evidence>
<dbReference type="GO" id="GO:0015628">
    <property type="term" value="P:protein secretion by the type II secretion system"/>
    <property type="evidence" value="ECO:0007669"/>
    <property type="project" value="InterPro"/>
</dbReference>
<accession>A0A1Y2K9B5</accession>
<proteinExistence type="inferred from homology"/>
<dbReference type="PRINTS" id="PR00813">
    <property type="entry name" value="BCTERIALGSPG"/>
</dbReference>
<evidence type="ECO:0000256" key="6">
    <source>
        <dbReference type="ARBA" id="ARBA00022519"/>
    </source>
</evidence>
<comment type="similarity">
    <text evidence="2">Belongs to the GSP G family.</text>
</comment>
<evidence type="ECO:0000256" key="5">
    <source>
        <dbReference type="ARBA" id="ARBA00022481"/>
    </source>
</evidence>
<keyword evidence="7 10" id="KW-0812">Transmembrane</keyword>
<feature type="transmembrane region" description="Helical" evidence="10">
    <location>
        <begin position="21"/>
        <end position="40"/>
    </location>
</feature>
<evidence type="ECO:0000256" key="1">
    <source>
        <dbReference type="ARBA" id="ARBA00004377"/>
    </source>
</evidence>
<dbReference type="NCBIfam" id="TIGR01710">
    <property type="entry name" value="typeII_sec_gspG"/>
    <property type="match status" value="1"/>
</dbReference>
<dbReference type="RefSeq" id="WP_085440350.1">
    <property type="nucleotide sequence ID" value="NZ_LVJN01000014.1"/>
</dbReference>
<comment type="subcellular location">
    <subcellularLocation>
        <location evidence="1">Cell inner membrane</location>
        <topology evidence="1">Single-pass membrane protein</topology>
    </subcellularLocation>
</comment>
<organism evidence="12 13">
    <name type="scientific">Magnetofaba australis IT-1</name>
    <dbReference type="NCBI Taxonomy" id="1434232"/>
    <lineage>
        <taxon>Bacteria</taxon>
        <taxon>Pseudomonadati</taxon>
        <taxon>Pseudomonadota</taxon>
        <taxon>Magnetococcia</taxon>
        <taxon>Magnetococcales</taxon>
        <taxon>Magnetococcaceae</taxon>
        <taxon>Magnetofaba</taxon>
    </lineage>
</organism>
<evidence type="ECO:0000313" key="12">
    <source>
        <dbReference type="EMBL" id="OSM07337.1"/>
    </source>
</evidence>
<dbReference type="PROSITE" id="PS00409">
    <property type="entry name" value="PROKAR_NTER_METHYL"/>
    <property type="match status" value="1"/>
</dbReference>
<dbReference type="InterPro" id="IPR010054">
    <property type="entry name" value="Type2_sec_GspG"/>
</dbReference>
<keyword evidence="6" id="KW-0997">Cell inner membrane</keyword>
<dbReference type="InterPro" id="IPR012902">
    <property type="entry name" value="N_methyl_site"/>
</dbReference>
<dbReference type="EMBL" id="LVJN01000014">
    <property type="protein sequence ID" value="OSM07337.1"/>
    <property type="molecule type" value="Genomic_DNA"/>
</dbReference>
<reference evidence="12 13" key="1">
    <citation type="journal article" date="2016" name="BMC Genomics">
        <title>Combined genomic and structural analyses of a cultured magnetotactic bacterium reveals its niche adaptation to a dynamic environment.</title>
        <authorList>
            <person name="Araujo A.C."/>
            <person name="Morillo V."/>
            <person name="Cypriano J."/>
            <person name="Teixeira L.C."/>
            <person name="Leao P."/>
            <person name="Lyra S."/>
            <person name="Almeida L.G."/>
            <person name="Bazylinski D.A."/>
            <person name="Vasconcellos A.T."/>
            <person name="Abreu F."/>
            <person name="Lins U."/>
        </authorList>
    </citation>
    <scope>NUCLEOTIDE SEQUENCE [LARGE SCALE GENOMIC DNA]</scope>
    <source>
        <strain evidence="12 13">IT-1</strain>
    </source>
</reference>
<comment type="caution">
    <text evidence="12">The sequence shown here is derived from an EMBL/GenBank/DDBJ whole genome shotgun (WGS) entry which is preliminary data.</text>
</comment>
<dbReference type="InterPro" id="IPR045584">
    <property type="entry name" value="Pilin-like"/>
</dbReference>
<keyword evidence="9 10" id="KW-0472">Membrane</keyword>
<gene>
    <name evidence="12" type="ORF">MAIT1_04444</name>
</gene>
<dbReference type="AlphaFoldDB" id="A0A1Y2K9B5"/>
<evidence type="ECO:0000256" key="7">
    <source>
        <dbReference type="ARBA" id="ARBA00022692"/>
    </source>
</evidence>
<dbReference type="PANTHER" id="PTHR30093:SF44">
    <property type="entry name" value="TYPE II SECRETION SYSTEM CORE PROTEIN G"/>
    <property type="match status" value="1"/>
</dbReference>
<dbReference type="PANTHER" id="PTHR30093">
    <property type="entry name" value="GENERAL SECRETION PATHWAY PROTEIN G"/>
    <property type="match status" value="1"/>
</dbReference>
<sequence length="149" mass="16412">MSRAVRRRFNEADKGFSLIELLVVIVIIGVLASVVGPRFFGKTEQGKIAAAQAQIENLAMALDNYQLDNGYYPSSEQGLKALLQQPSGKPPARNWRGPYMKAREVPMDPWGNAYQFVSPGKINPQWYDIVCYGKDGSEGGEGDDADITN</sequence>
<dbReference type="InterPro" id="IPR013545">
    <property type="entry name" value="T2SS_protein-GspG_C"/>
</dbReference>
<dbReference type="SUPFAM" id="SSF54523">
    <property type="entry name" value="Pili subunits"/>
    <property type="match status" value="1"/>
</dbReference>
<evidence type="ECO:0000256" key="10">
    <source>
        <dbReference type="SAM" id="Phobius"/>
    </source>
</evidence>
<protein>
    <recommendedName>
        <fullName evidence="3">Type II secretion system core protein G</fullName>
    </recommendedName>
</protein>
<evidence type="ECO:0000313" key="13">
    <source>
        <dbReference type="Proteomes" id="UP000194003"/>
    </source>
</evidence>
<evidence type="ECO:0000256" key="2">
    <source>
        <dbReference type="ARBA" id="ARBA00009984"/>
    </source>
</evidence>
<evidence type="ECO:0000256" key="8">
    <source>
        <dbReference type="ARBA" id="ARBA00022989"/>
    </source>
</evidence>
<dbReference type="OrthoDB" id="9795612at2"/>
<keyword evidence="4" id="KW-1003">Cell membrane</keyword>
<keyword evidence="5" id="KW-0488">Methylation</keyword>
<keyword evidence="13" id="KW-1185">Reference proteome</keyword>
<dbReference type="Pfam" id="PF08334">
    <property type="entry name" value="T2SSG"/>
    <property type="match status" value="1"/>
</dbReference>
<dbReference type="Gene3D" id="3.30.700.10">
    <property type="entry name" value="Glycoprotein, Type 4 Pilin"/>
    <property type="match status" value="1"/>
</dbReference>
<dbReference type="STRING" id="1434232.MAIT1_04444"/>
<name>A0A1Y2K9B5_9PROT</name>